<name>A0ABY1Q8Y7_9BURK</name>
<proteinExistence type="predicted"/>
<reference evidence="1 2" key="1">
    <citation type="submission" date="2017-05" db="EMBL/GenBank/DDBJ databases">
        <authorList>
            <person name="Varghese N."/>
            <person name="Submissions S."/>
        </authorList>
    </citation>
    <scope>NUCLEOTIDE SEQUENCE [LARGE SCALE GENOMIC DNA]</scope>
    <source>
        <strain evidence="1 2">DSM 26001</strain>
    </source>
</reference>
<evidence type="ECO:0000313" key="2">
    <source>
        <dbReference type="Proteomes" id="UP001158049"/>
    </source>
</evidence>
<keyword evidence="2" id="KW-1185">Reference proteome</keyword>
<accession>A0ABY1Q8Y7</accession>
<dbReference type="InterPro" id="IPR032675">
    <property type="entry name" value="LRR_dom_sf"/>
</dbReference>
<protein>
    <submittedName>
        <fullName evidence="1">Uncharacterized protein</fullName>
    </submittedName>
</protein>
<dbReference type="SUPFAM" id="SSF52047">
    <property type="entry name" value="RNI-like"/>
    <property type="match status" value="2"/>
</dbReference>
<dbReference type="EMBL" id="FXUL01000009">
    <property type="protein sequence ID" value="SMP63072.1"/>
    <property type="molecule type" value="Genomic_DNA"/>
</dbReference>
<dbReference type="RefSeq" id="WP_283442694.1">
    <property type="nucleotide sequence ID" value="NZ_FXUL01000009.1"/>
</dbReference>
<gene>
    <name evidence="1" type="ORF">SAMN06295970_10917</name>
</gene>
<dbReference type="Gene3D" id="3.80.10.10">
    <property type="entry name" value="Ribonuclease Inhibitor"/>
    <property type="match status" value="1"/>
</dbReference>
<dbReference type="Proteomes" id="UP001158049">
    <property type="component" value="Unassembled WGS sequence"/>
</dbReference>
<sequence>MKRPISSQDSTDLSYTFRPLLPDSVNHTTPEGNKQEGLVHLLENYTLAALLDLIDDLTNSQEFSEGDPTTEDSDYAYEDRRLLKAMTVTGKDAVTFLTKGRLPDDRSRRSDVAELVMGVDEPKLHLALLKLGNFVFAPKADQSLQAFLDAANLASTTIFKDVCLQLQFVLYFDVNAVIDNVVSLIELDRGFNAIRIIDNGSSTRDPEERLKKKLFDALSQTMKPKASIIGGVFPVPDSYLRHLVHFMKACTTVHTFELGRLVQKAWTSDAKDVYQMLLQCLKQQTQLEVLHIAATTAWEHELIGKFVESNHTITSLSIDMVDPFFPPSLIEGLKNNRSLETLHLSVLNSVLPASTTKEHSLFPLLTIFKNNHCSARELILDLHRWNADDIGAYVNVEEDSEEGQTFIESLLTNNTTLNSLTLIFPEESRIDLLPLGRGIKHNRALEKLEVEFRRVRGVDCGHQPDILPDTILAFLDNVAKNISLSNLFVTGISGTDSKAAETLKTISARNACFQKYACSSSYLLGAISGFLVTKDIPVDVAPTVQKYLGDKRLLAASRALACVNSASNDWAQAVLRNESAAQLKLVLETPPADHNAAVKNMVHLLGMILTRKPDFAGDVIPRIKESVFLADALVHWLSKDASTFRILAERLNEAGGKQISRKQVISDYVGGHKKFPNIHKRLLLLEKKFAPDQSHLASFMNKQVDYDEIDLRELQAFVGYDSVDPVSDFSAVLAWCIKNAEAELYVAYMANYPDCWLSTMGFLPKFRQRFLSSLALSRQVRLLQIVDYGVQGDAAVVESLLSDGSLEWLTLSNAGCMGADFNLIVNKLAANTKLRQLEIGFHPMSNMFPLTEQIREMFQANQVLERLILRVPVVHPEYALLERLASAESRFQLHASSVDFENITGEG</sequence>
<comment type="caution">
    <text evidence="1">The sequence shown here is derived from an EMBL/GenBank/DDBJ whole genome shotgun (WGS) entry which is preliminary data.</text>
</comment>
<organism evidence="1 2">
    <name type="scientific">Noviherbaspirillum suwonense</name>
    <dbReference type="NCBI Taxonomy" id="1224511"/>
    <lineage>
        <taxon>Bacteria</taxon>
        <taxon>Pseudomonadati</taxon>
        <taxon>Pseudomonadota</taxon>
        <taxon>Betaproteobacteria</taxon>
        <taxon>Burkholderiales</taxon>
        <taxon>Oxalobacteraceae</taxon>
        <taxon>Noviherbaspirillum</taxon>
    </lineage>
</organism>
<evidence type="ECO:0000313" key="1">
    <source>
        <dbReference type="EMBL" id="SMP63072.1"/>
    </source>
</evidence>